<dbReference type="InterPro" id="IPR001878">
    <property type="entry name" value="Znf_CCHC"/>
</dbReference>
<dbReference type="InterPro" id="IPR003602">
    <property type="entry name" value="Topo_IA_DNA-bd_dom"/>
</dbReference>
<feature type="compositionally biased region" description="Low complexity" evidence="14">
    <location>
        <begin position="775"/>
        <end position="788"/>
    </location>
</feature>
<dbReference type="FunFam" id="1.10.460.10:FF:000003">
    <property type="entry name" value="DNA topoisomerase"/>
    <property type="match status" value="1"/>
</dbReference>
<keyword evidence="5" id="KW-0677">Repeat</keyword>
<feature type="region of interest" description="Disordered" evidence="14">
    <location>
        <begin position="411"/>
        <end position="431"/>
    </location>
</feature>
<evidence type="ECO:0000256" key="12">
    <source>
        <dbReference type="PROSITE-ProRule" id="PRU00047"/>
    </source>
</evidence>
<feature type="domain" description="CCHC-type" evidence="15">
    <location>
        <begin position="1091"/>
        <end position="1108"/>
    </location>
</feature>
<evidence type="ECO:0000256" key="4">
    <source>
        <dbReference type="ARBA" id="ARBA00022723"/>
    </source>
</evidence>
<dbReference type="GO" id="GO:0003917">
    <property type="term" value="F:DNA topoisomerase type I (single strand cut, ATP-independent) activity"/>
    <property type="evidence" value="ECO:0007669"/>
    <property type="project" value="UniProtKB-EC"/>
</dbReference>
<dbReference type="InterPro" id="IPR013824">
    <property type="entry name" value="Topo_IA_cen_sub1"/>
</dbReference>
<dbReference type="SMART" id="SM00493">
    <property type="entry name" value="TOPRIM"/>
    <property type="match status" value="1"/>
</dbReference>
<reference evidence="19" key="2">
    <citation type="submission" date="2023-03" db="EMBL/GenBank/DDBJ databases">
        <authorList>
            <person name="Inwood S.N."/>
            <person name="Skelly J.G."/>
            <person name="Guhlin J."/>
            <person name="Harrop T.W.R."/>
            <person name="Goldson S.G."/>
            <person name="Dearden P.K."/>
        </authorList>
    </citation>
    <scope>NUCLEOTIDE SEQUENCE</scope>
    <source>
        <strain evidence="19">Lincoln</strain>
        <tissue evidence="19">Whole body</tissue>
    </source>
</reference>
<feature type="domain" description="Topo IA-type catalytic" evidence="18">
    <location>
        <begin position="207"/>
        <end position="626"/>
    </location>
</feature>
<evidence type="ECO:0000256" key="1">
    <source>
        <dbReference type="ARBA" id="ARBA00000213"/>
    </source>
</evidence>
<dbReference type="InterPro" id="IPR013825">
    <property type="entry name" value="Topo_IA_cen_sub2"/>
</dbReference>
<feature type="domain" description="Toprim" evidence="16">
    <location>
        <begin position="44"/>
        <end position="189"/>
    </location>
</feature>
<proteinExistence type="inferred from homology"/>
<evidence type="ECO:0000259" key="15">
    <source>
        <dbReference type="PROSITE" id="PS50158"/>
    </source>
</evidence>
<comment type="function">
    <text evidence="11">Releases the supercoiling and torsional tension of DNA introduced during the DNA replication and transcription by transiently cleaving and rejoining one strand of the DNA duplex. Introduces a single-strand break via transesterification at a target site in duplex DNA. The scissile phosphodiester is attacked by the catalytic tyrosine of the enzyme, resulting in the formation of a DNA-(5'-phosphotyrosyl)-enzyme intermediate and the expulsion of a 3'-OH DNA strand. The free DNA strand than undergoes passage around the unbroken strand thus removing DNA supercoils. Finally, in the religation step, the DNA 3'-OH attacks the covalent intermediate to expel the active-site tyrosine and restore the DNA phosphodiester backbone. Weakly relaxes negative supercoils and displays a distinct preference for binding single-stranded DNA.</text>
</comment>
<evidence type="ECO:0000256" key="7">
    <source>
        <dbReference type="ARBA" id="ARBA00022833"/>
    </source>
</evidence>
<reference evidence="19" key="1">
    <citation type="journal article" date="2023" name="bioRxiv">
        <title>Scaffold-level genome assemblies of two parasitoid biocontrol wasps reveal the parthenogenesis mechanism and an associated novel virus.</title>
        <authorList>
            <person name="Inwood S."/>
            <person name="Skelly J."/>
            <person name="Guhlin J."/>
            <person name="Harrop T."/>
            <person name="Goldson S."/>
            <person name="Dearden P."/>
        </authorList>
    </citation>
    <scope>NUCLEOTIDE SEQUENCE</scope>
    <source>
        <strain evidence="19">Lincoln</strain>
        <tissue evidence="19">Whole body</tissue>
    </source>
</reference>
<dbReference type="SMART" id="SM00437">
    <property type="entry name" value="TOP1Ac"/>
    <property type="match status" value="1"/>
</dbReference>
<dbReference type="EC" id="5.6.2.1" evidence="3 13"/>
<dbReference type="PROSITE" id="PS50158">
    <property type="entry name" value="ZF_CCHC"/>
    <property type="match status" value="1"/>
</dbReference>
<dbReference type="GO" id="GO:0006265">
    <property type="term" value="P:DNA topological change"/>
    <property type="evidence" value="ECO:0007669"/>
    <property type="project" value="InterPro"/>
</dbReference>
<dbReference type="InterPro" id="IPR023406">
    <property type="entry name" value="Topo_IA_AS"/>
</dbReference>
<feature type="domain" description="GRF-type" evidence="17">
    <location>
        <begin position="913"/>
        <end position="955"/>
    </location>
</feature>
<evidence type="ECO:0000259" key="17">
    <source>
        <dbReference type="PROSITE" id="PS51999"/>
    </source>
</evidence>
<feature type="compositionally biased region" description="Polar residues" evidence="14">
    <location>
        <begin position="1059"/>
        <end position="1072"/>
    </location>
</feature>
<evidence type="ECO:0000259" key="18">
    <source>
        <dbReference type="PROSITE" id="PS52039"/>
    </source>
</evidence>
<dbReference type="Gene3D" id="3.40.50.140">
    <property type="match status" value="1"/>
</dbReference>
<feature type="region of interest" description="Disordered" evidence="14">
    <location>
        <begin position="1059"/>
        <end position="1089"/>
    </location>
</feature>
<dbReference type="GO" id="GO:0031422">
    <property type="term" value="C:RecQ family helicase-topoisomerase III complex"/>
    <property type="evidence" value="ECO:0007669"/>
    <property type="project" value="TreeGrafter"/>
</dbReference>
<dbReference type="InterPro" id="IPR013497">
    <property type="entry name" value="Topo_IA_cen"/>
</dbReference>
<dbReference type="PRINTS" id="PR00417">
    <property type="entry name" value="PRTPISMRASEI"/>
</dbReference>
<comment type="function">
    <text evidence="13">Introduces a single-strand break via transesterification at a target site in duplex DNA. Releases the supercoiling and torsional tension of DNA introduced during the DNA replication and transcription by transiently cleaving and rejoining one strand of the DNA duplex. The scissile phosphodiester is attacked by the catalytic tyrosine of the enzyme, resulting in the formation of a DNA-(5'-phosphotyrosyl)-enzyme intermediate and the expulsion of a 3'-OH DNA strand.</text>
</comment>
<dbReference type="PROSITE" id="PS50880">
    <property type="entry name" value="TOPRIM"/>
    <property type="match status" value="1"/>
</dbReference>
<dbReference type="GO" id="GO:0006310">
    <property type="term" value="P:DNA recombination"/>
    <property type="evidence" value="ECO:0007669"/>
    <property type="project" value="TreeGrafter"/>
</dbReference>
<feature type="compositionally biased region" description="Polar residues" evidence="14">
    <location>
        <begin position="856"/>
        <end position="865"/>
    </location>
</feature>
<evidence type="ECO:0000313" key="20">
    <source>
        <dbReference type="Proteomes" id="UP001168972"/>
    </source>
</evidence>
<keyword evidence="9 13" id="KW-0238">DNA-binding</keyword>
<evidence type="ECO:0000256" key="6">
    <source>
        <dbReference type="ARBA" id="ARBA00022771"/>
    </source>
</evidence>
<dbReference type="InterPro" id="IPR013498">
    <property type="entry name" value="Topo_IA_Znf"/>
</dbReference>
<keyword evidence="10 13" id="KW-0413">Isomerase</keyword>
<dbReference type="SMART" id="SM00436">
    <property type="entry name" value="TOP1Bc"/>
    <property type="match status" value="1"/>
</dbReference>
<evidence type="ECO:0000256" key="11">
    <source>
        <dbReference type="ARBA" id="ARBA00056363"/>
    </source>
</evidence>
<dbReference type="PROSITE" id="PS00396">
    <property type="entry name" value="TOPO_IA_1"/>
    <property type="match status" value="1"/>
</dbReference>
<dbReference type="InterPro" id="IPR023405">
    <property type="entry name" value="Topo_IA_core_domain"/>
</dbReference>
<dbReference type="AlphaFoldDB" id="A0AA39KNX4"/>
<dbReference type="EMBL" id="JAQQBR010001831">
    <property type="protein sequence ID" value="KAK0168460.1"/>
    <property type="molecule type" value="Genomic_DNA"/>
</dbReference>
<accession>A0AA39KNX4</accession>
<dbReference type="Proteomes" id="UP001168972">
    <property type="component" value="Unassembled WGS sequence"/>
</dbReference>
<keyword evidence="8 13" id="KW-0799">Topoisomerase</keyword>
<dbReference type="InterPro" id="IPR003601">
    <property type="entry name" value="Topo_IA_2"/>
</dbReference>
<dbReference type="InterPro" id="IPR010666">
    <property type="entry name" value="Znf_GRF"/>
</dbReference>
<comment type="similarity">
    <text evidence="2 13">Belongs to the type IA topoisomerase family.</text>
</comment>
<gene>
    <name evidence="19" type="ORF">PV327_002257</name>
</gene>
<dbReference type="PROSITE" id="PS52039">
    <property type="entry name" value="TOPO_IA_2"/>
    <property type="match status" value="1"/>
</dbReference>
<dbReference type="CDD" id="cd03362">
    <property type="entry name" value="TOPRIM_TopoIA_TopoIII"/>
    <property type="match status" value="1"/>
</dbReference>
<feature type="domain" description="GRF-type" evidence="17">
    <location>
        <begin position="1016"/>
        <end position="1058"/>
    </location>
</feature>
<dbReference type="GO" id="GO:0005634">
    <property type="term" value="C:nucleus"/>
    <property type="evidence" value="ECO:0007669"/>
    <property type="project" value="TreeGrafter"/>
</dbReference>
<feature type="compositionally biased region" description="Low complexity" evidence="14">
    <location>
        <begin position="796"/>
        <end position="822"/>
    </location>
</feature>
<dbReference type="Pfam" id="PF01751">
    <property type="entry name" value="Toprim"/>
    <property type="match status" value="1"/>
</dbReference>
<protein>
    <recommendedName>
        <fullName evidence="3 13">DNA topoisomerase</fullName>
        <ecNumber evidence="3 13">5.6.2.1</ecNumber>
    </recommendedName>
</protein>
<keyword evidence="7" id="KW-0862">Zinc</keyword>
<dbReference type="InterPro" id="IPR013826">
    <property type="entry name" value="Topo_IA_cen_sub3"/>
</dbReference>
<feature type="compositionally biased region" description="Low complexity" evidence="14">
    <location>
        <begin position="979"/>
        <end position="998"/>
    </location>
</feature>
<dbReference type="CDD" id="cd00186">
    <property type="entry name" value="TOP1Ac"/>
    <property type="match status" value="1"/>
</dbReference>
<evidence type="ECO:0000259" key="16">
    <source>
        <dbReference type="PROSITE" id="PS50880"/>
    </source>
</evidence>
<evidence type="ECO:0000256" key="10">
    <source>
        <dbReference type="ARBA" id="ARBA00023235"/>
    </source>
</evidence>
<dbReference type="Gene3D" id="1.10.460.10">
    <property type="entry name" value="Topoisomerase I, domain 2"/>
    <property type="match status" value="1"/>
</dbReference>
<organism evidence="19 20">
    <name type="scientific">Microctonus hyperodae</name>
    <name type="common">Parasitoid wasp</name>
    <dbReference type="NCBI Taxonomy" id="165561"/>
    <lineage>
        <taxon>Eukaryota</taxon>
        <taxon>Metazoa</taxon>
        <taxon>Ecdysozoa</taxon>
        <taxon>Arthropoda</taxon>
        <taxon>Hexapoda</taxon>
        <taxon>Insecta</taxon>
        <taxon>Pterygota</taxon>
        <taxon>Neoptera</taxon>
        <taxon>Endopterygota</taxon>
        <taxon>Hymenoptera</taxon>
        <taxon>Apocrita</taxon>
        <taxon>Ichneumonoidea</taxon>
        <taxon>Braconidae</taxon>
        <taxon>Euphorinae</taxon>
        <taxon>Microctonus</taxon>
    </lineage>
</organism>
<keyword evidence="4" id="KW-0479">Metal-binding</keyword>
<feature type="compositionally biased region" description="Polar residues" evidence="14">
    <location>
        <begin position="828"/>
        <end position="843"/>
    </location>
</feature>
<comment type="catalytic activity">
    <reaction evidence="1 13">
        <text>ATP-independent breakage of single-stranded DNA, followed by passage and rejoining.</text>
        <dbReference type="EC" id="5.6.2.1"/>
    </reaction>
</comment>
<dbReference type="Gene3D" id="3.30.65.10">
    <property type="entry name" value="Bacterial Topoisomerase I, domain 1"/>
    <property type="match status" value="1"/>
</dbReference>
<dbReference type="FunFam" id="3.40.50.140:FF:000003">
    <property type="entry name" value="DNA topoisomerase"/>
    <property type="match status" value="1"/>
</dbReference>
<dbReference type="Gene3D" id="2.70.20.10">
    <property type="entry name" value="Topoisomerase I, domain 3"/>
    <property type="match status" value="1"/>
</dbReference>
<dbReference type="GO" id="GO:0006281">
    <property type="term" value="P:DNA repair"/>
    <property type="evidence" value="ECO:0007669"/>
    <property type="project" value="TreeGrafter"/>
</dbReference>
<dbReference type="PANTHER" id="PTHR11390">
    <property type="entry name" value="PROKARYOTIC DNA TOPOISOMERASE"/>
    <property type="match status" value="1"/>
</dbReference>
<dbReference type="PROSITE" id="PS51999">
    <property type="entry name" value="ZF_GRF"/>
    <property type="match status" value="2"/>
</dbReference>
<dbReference type="Pfam" id="PF01131">
    <property type="entry name" value="Topoisom_bac"/>
    <property type="match status" value="1"/>
</dbReference>
<dbReference type="PANTHER" id="PTHR11390:SF21">
    <property type="entry name" value="DNA TOPOISOMERASE 3-ALPHA"/>
    <property type="match status" value="1"/>
</dbReference>
<dbReference type="SUPFAM" id="SSF56712">
    <property type="entry name" value="Prokaryotic type I DNA topoisomerase"/>
    <property type="match status" value="1"/>
</dbReference>
<dbReference type="FunFam" id="1.10.290.10:FF:000001">
    <property type="entry name" value="DNA topoisomerase"/>
    <property type="match status" value="1"/>
</dbReference>
<evidence type="ECO:0000256" key="8">
    <source>
        <dbReference type="ARBA" id="ARBA00023029"/>
    </source>
</evidence>
<keyword evidence="20" id="KW-1185">Reference proteome</keyword>
<evidence type="ECO:0000256" key="3">
    <source>
        <dbReference type="ARBA" id="ARBA00012891"/>
    </source>
</evidence>
<evidence type="ECO:0000256" key="13">
    <source>
        <dbReference type="RuleBase" id="RU362092"/>
    </source>
</evidence>
<feature type="region of interest" description="Disordered" evidence="14">
    <location>
        <begin position="970"/>
        <end position="1015"/>
    </location>
</feature>
<dbReference type="GO" id="GO:0003677">
    <property type="term" value="F:DNA binding"/>
    <property type="evidence" value="ECO:0007669"/>
    <property type="project" value="UniProtKB-KW"/>
</dbReference>
<dbReference type="InterPro" id="IPR034144">
    <property type="entry name" value="TOPRIM_TopoIII"/>
</dbReference>
<evidence type="ECO:0000313" key="19">
    <source>
        <dbReference type="EMBL" id="KAK0168460.1"/>
    </source>
</evidence>
<evidence type="ECO:0000256" key="2">
    <source>
        <dbReference type="ARBA" id="ARBA00009446"/>
    </source>
</evidence>
<dbReference type="Pfam" id="PF01396">
    <property type="entry name" value="Zn_ribbon_Top1"/>
    <property type="match status" value="1"/>
</dbReference>
<dbReference type="GO" id="GO:0008270">
    <property type="term" value="F:zinc ion binding"/>
    <property type="evidence" value="ECO:0007669"/>
    <property type="project" value="UniProtKB-KW"/>
</dbReference>
<dbReference type="InterPro" id="IPR006171">
    <property type="entry name" value="TOPRIM_dom"/>
</dbReference>
<evidence type="ECO:0000256" key="14">
    <source>
        <dbReference type="SAM" id="MobiDB-lite"/>
    </source>
</evidence>
<dbReference type="InterPro" id="IPR000380">
    <property type="entry name" value="Topo_IA"/>
</dbReference>
<keyword evidence="6 12" id="KW-0863">Zinc-finger</keyword>
<dbReference type="Gene3D" id="1.10.290.10">
    <property type="entry name" value="Topoisomerase I, domain 4"/>
    <property type="match status" value="1"/>
</dbReference>
<comment type="caution">
    <text evidence="19">The sequence shown here is derived from an EMBL/GenBank/DDBJ whole genome shotgun (WGS) entry which is preliminary data.</text>
</comment>
<name>A0AA39KNX4_MICHY</name>
<dbReference type="Pfam" id="PF06839">
    <property type="entry name" value="Zn_ribbon_GRF"/>
    <property type="match status" value="2"/>
</dbReference>
<evidence type="ECO:0000256" key="5">
    <source>
        <dbReference type="ARBA" id="ARBA00022737"/>
    </source>
</evidence>
<feature type="region of interest" description="Disordered" evidence="14">
    <location>
        <begin position="771"/>
        <end position="879"/>
    </location>
</feature>
<sequence length="1112" mass="124257">MRFTSLWRNCNNLLLNVKTLKINTHKFSVNICDNKCHNSSGIMKVLNVAEKNDAAKNIANLLSRGNSNKREGFSKFNKIYEFNMNLWNRNCTMIMTSVSGHLMGFDFVGSYRKWYGCHPLTLFDAQVIKQCTDENYVKIKRTLEREVIGCDALIIWTDCDREGENIGFEIIQVCKAVKPNIQIHRAIFSEITQTSVTRAIQTLGQPNKAVSDAVDVRSELDLRIGAAFTRFQTLRLQKVFPQSLSNMLISYGSCQFPTLGFVVERFLAIEKFKSEPYWKLKVTDDHDNICVDFRWARFRLFEKVNCQVFLDMCEENPDATVENVISKPKSKWRPTPLDTIELEKQGSRKLKMNAKETMKIAEKLYTQGFISYPRTETNIFPKELNLQRLVEQQINHPQWGEFAQRVLNDGISPRQGKKSDQAHPPIHPTKFADNLQGNEARVYEFIVRHFLACISKNAEGYETTVDINIAGEKFTANGLQIIAKNYLDVYIYEKWNSKEIHIYEPRQVFQPTSITMIEENTSPPNLLTEADLIALMDKHGIGTDATHAEHIDTIKSRQYVGLKDGQYFMPGKLGIGLVMGYDNMGFQMSKPNLRAELESDLKLICSGEKSPELVLQTQINNYRNVFKIAIERANLIDTSIAEYIDERPSDVPDIEMTIPVEDVAIYKCPKCGLNMTLKQRKQGGKYIGCIGYPTCNNTIWLPQAVTEIEVTNEVCTSCPGDMKKLKVKLRPGAFPLLGSTYVACIGGCDTLFNEMMNINIRTVRRVEQLPDSGYASSAQSDSQVASHSRSNTSNINRGSSTTIRGGSSASSTSSNNRGNSTTVARGGASSSSTVGLTRLQNSRPAPVIHNRGVGGSNNTSDNNRLSAKRHGDGWSSLDTEIKRPKITRPTANNVDRENMNPVSSASNGDVFLCDCNERAIQLMVKKDGPNKGRLFYKCAKPPGTGCNFFLWSPDDATPASVIQSARLQAENNQTNMTYNRTNDNTNSNFSSGSNNQRNPGPSLQNSRDDNNDDVACTCGQPAKKLTVRKDGPNKGRQFYSCPQGPSSPCTFFQWADADSTSTNHGNQLSTSSRGRGRGRGESAPRGTGVKRKCSICGIEGHTKRTCPQNAMD</sequence>
<evidence type="ECO:0000256" key="9">
    <source>
        <dbReference type="ARBA" id="ARBA00023125"/>
    </source>
</evidence>